<dbReference type="Pfam" id="PF00291">
    <property type="entry name" value="PALP"/>
    <property type="match status" value="1"/>
</dbReference>
<dbReference type="Gene3D" id="3.40.50.1100">
    <property type="match status" value="2"/>
</dbReference>
<organism evidence="2 3">
    <name type="scientific">Fusarium sarcochroum</name>
    <dbReference type="NCBI Taxonomy" id="1208366"/>
    <lineage>
        <taxon>Eukaryota</taxon>
        <taxon>Fungi</taxon>
        <taxon>Dikarya</taxon>
        <taxon>Ascomycota</taxon>
        <taxon>Pezizomycotina</taxon>
        <taxon>Sordariomycetes</taxon>
        <taxon>Hypocreomycetidae</taxon>
        <taxon>Hypocreales</taxon>
        <taxon>Nectriaceae</taxon>
        <taxon>Fusarium</taxon>
        <taxon>Fusarium lateritium species complex</taxon>
    </lineage>
</organism>
<reference evidence="2" key="1">
    <citation type="journal article" date="2020" name="BMC Genomics">
        <title>Correction to: Identification and distribution of gene clusters required for synthesis of sphingolipid metabolism inhibitors in diverse species of the filamentous fungus Fusarium.</title>
        <authorList>
            <person name="Kim H.S."/>
            <person name="Lohmar J.M."/>
            <person name="Busman M."/>
            <person name="Brown D.W."/>
            <person name="Naumann T.A."/>
            <person name="Divon H.H."/>
            <person name="Lysoe E."/>
            <person name="Uhlig S."/>
            <person name="Proctor R.H."/>
        </authorList>
    </citation>
    <scope>NUCLEOTIDE SEQUENCE</scope>
    <source>
        <strain evidence="2">NRRL 20472</strain>
    </source>
</reference>
<dbReference type="Proteomes" id="UP000622797">
    <property type="component" value="Unassembled WGS sequence"/>
</dbReference>
<dbReference type="EMBL" id="JABEXW010000758">
    <property type="protein sequence ID" value="KAF4956255.1"/>
    <property type="molecule type" value="Genomic_DNA"/>
</dbReference>
<dbReference type="InterPro" id="IPR036052">
    <property type="entry name" value="TrpB-like_PALP_sf"/>
</dbReference>
<dbReference type="OrthoDB" id="10259545at2759"/>
<sequence>MLQLLDSAADAIGRTPLVRLDRITTSLKLDGTIVAKLDYLNPGGSKKDRVALGIIEEAERLGTLKPGQAVVELTSGNTGTGLSIVCAVKGYKFIAVMSRGNSVERARMMAALGAEVVLVDQMPGSIPGQVSGSDLALVEEKASQLEIEHGAFRADQFTRDGNWMAHFDGTGAELWQQTNGNLDGFVDYVGSGGTYAGVTKKLKSLNPAAKCFIVEPEGAAILAKQPVLQSEHPIQGGGYVMPDLVYLKGVPVDGYVQISGDQAREGARLLAKKEGVFAGFSSGANVSAAIELLKGDMKGKTIAIMICDSGLKYLSTDLWSSYE</sequence>
<gene>
    <name evidence="2" type="ORF">FSARC_11654</name>
</gene>
<evidence type="ECO:0000259" key="1">
    <source>
        <dbReference type="Pfam" id="PF00291"/>
    </source>
</evidence>
<dbReference type="CDD" id="cd01561">
    <property type="entry name" value="CBS_like"/>
    <property type="match status" value="1"/>
</dbReference>
<accession>A0A8H4X002</accession>
<dbReference type="InterPro" id="IPR001926">
    <property type="entry name" value="TrpB-like_PALP"/>
</dbReference>
<evidence type="ECO:0000313" key="3">
    <source>
        <dbReference type="Proteomes" id="UP000622797"/>
    </source>
</evidence>
<reference evidence="2" key="2">
    <citation type="submission" date="2020-05" db="EMBL/GenBank/DDBJ databases">
        <authorList>
            <person name="Kim H.-S."/>
            <person name="Proctor R.H."/>
            <person name="Brown D.W."/>
        </authorList>
    </citation>
    <scope>NUCLEOTIDE SEQUENCE</scope>
    <source>
        <strain evidence="2">NRRL 20472</strain>
    </source>
</reference>
<protein>
    <recommendedName>
        <fullName evidence="1">Tryptophan synthase beta chain-like PALP domain-containing protein</fullName>
    </recommendedName>
</protein>
<dbReference type="AlphaFoldDB" id="A0A8H4X002"/>
<feature type="domain" description="Tryptophan synthase beta chain-like PALP" evidence="1">
    <location>
        <begin position="10"/>
        <end position="308"/>
    </location>
</feature>
<comment type="caution">
    <text evidence="2">The sequence shown here is derived from an EMBL/GenBank/DDBJ whole genome shotgun (WGS) entry which is preliminary data.</text>
</comment>
<keyword evidence="3" id="KW-1185">Reference proteome</keyword>
<evidence type="ECO:0000313" key="2">
    <source>
        <dbReference type="EMBL" id="KAF4956255.1"/>
    </source>
</evidence>
<proteinExistence type="predicted"/>
<dbReference type="InterPro" id="IPR050214">
    <property type="entry name" value="Cys_Synth/Cystath_Beta-Synth"/>
</dbReference>
<dbReference type="PANTHER" id="PTHR10314">
    <property type="entry name" value="CYSTATHIONINE BETA-SYNTHASE"/>
    <property type="match status" value="1"/>
</dbReference>
<dbReference type="SUPFAM" id="SSF53686">
    <property type="entry name" value="Tryptophan synthase beta subunit-like PLP-dependent enzymes"/>
    <property type="match status" value="1"/>
</dbReference>
<name>A0A8H4X002_9HYPO</name>